<dbReference type="GO" id="GO:0005654">
    <property type="term" value="C:nucleoplasm"/>
    <property type="evidence" value="ECO:0007669"/>
    <property type="project" value="TreeGrafter"/>
</dbReference>
<comment type="caution">
    <text evidence="5">The sequence shown here is derived from an EMBL/GenBank/DDBJ whole genome shotgun (WGS) entry which is preliminary data.</text>
</comment>
<evidence type="ECO:0000256" key="2">
    <source>
        <dbReference type="PROSITE-ProRule" id="PRU00176"/>
    </source>
</evidence>
<name>A0A2K3QM93_9HYPO</name>
<keyword evidence="6" id="KW-1185">Reference proteome</keyword>
<feature type="compositionally biased region" description="Low complexity" evidence="3">
    <location>
        <begin position="57"/>
        <end position="66"/>
    </location>
</feature>
<dbReference type="InterPro" id="IPR012677">
    <property type="entry name" value="Nucleotide-bd_a/b_plait_sf"/>
</dbReference>
<reference evidence="5 6" key="1">
    <citation type="submission" date="2017-08" db="EMBL/GenBank/DDBJ databases">
        <title>Harnessing the power of phylogenomics to disentangle the directionality and signatures of interkingdom host jumping in the parasitic fungal genus Tolypocladium.</title>
        <authorList>
            <person name="Quandt C.A."/>
            <person name="Patterson W."/>
            <person name="Spatafora J.W."/>
        </authorList>
    </citation>
    <scope>NUCLEOTIDE SEQUENCE [LARGE SCALE GENOMIC DNA]</scope>
    <source>
        <strain evidence="5 6">CBS 113982</strain>
    </source>
</reference>
<sequence length="301" mass="32944">MTSRSRSRSPRSPSSVRYRSRSRSIHAASGSPDRRRRHDSRSIPRSPSPPPRRNGRYRSNSRSLSRGHGGDSRNNSEPRVIMGTKIVVERLSKNVRESHLREIFGHYGPILDLDLPMNRIFDTNRGTAYILYEKQEDAEVAIANMHDGMIDGAAIHVSIVLPRRLMSPEPPLARRGANIDPRIPPPSAHRGGRGRGYPGPGGGYNAGGRGGRYSPRYNDFELPRPRSPSLPPPRGPRFPGGGGRHRNPSYGPPLDKAEVVDTSMCLVDEAAATTAMEAATGPPAHDVATADHGQPFSLKVK</sequence>
<dbReference type="STRING" id="45235.A0A2K3QM93"/>
<dbReference type="EMBL" id="NRSZ01000227">
    <property type="protein sequence ID" value="PNY28666.1"/>
    <property type="molecule type" value="Genomic_DNA"/>
</dbReference>
<evidence type="ECO:0000259" key="4">
    <source>
        <dbReference type="PROSITE" id="PS50102"/>
    </source>
</evidence>
<dbReference type="Pfam" id="PF00076">
    <property type="entry name" value="RRM_1"/>
    <property type="match status" value="1"/>
</dbReference>
<dbReference type="GO" id="GO:0005737">
    <property type="term" value="C:cytoplasm"/>
    <property type="evidence" value="ECO:0007669"/>
    <property type="project" value="TreeGrafter"/>
</dbReference>
<feature type="domain" description="RRM" evidence="4">
    <location>
        <begin position="84"/>
        <end position="162"/>
    </location>
</feature>
<feature type="non-terminal residue" evidence="5">
    <location>
        <position position="301"/>
    </location>
</feature>
<protein>
    <submittedName>
        <fullName evidence="5">Serine/arginine-rich splicing factor SR45</fullName>
    </submittedName>
</protein>
<evidence type="ECO:0000313" key="6">
    <source>
        <dbReference type="Proteomes" id="UP000236621"/>
    </source>
</evidence>
<dbReference type="PANTHER" id="PTHR15481">
    <property type="entry name" value="RIBONUCLEIC ACID BINDING PROTEIN S1"/>
    <property type="match status" value="1"/>
</dbReference>
<organism evidence="5 6">
    <name type="scientific">Tolypocladium capitatum</name>
    <dbReference type="NCBI Taxonomy" id="45235"/>
    <lineage>
        <taxon>Eukaryota</taxon>
        <taxon>Fungi</taxon>
        <taxon>Dikarya</taxon>
        <taxon>Ascomycota</taxon>
        <taxon>Pezizomycotina</taxon>
        <taxon>Sordariomycetes</taxon>
        <taxon>Hypocreomycetidae</taxon>
        <taxon>Hypocreales</taxon>
        <taxon>Ophiocordycipitaceae</taxon>
        <taxon>Tolypocladium</taxon>
    </lineage>
</organism>
<dbReference type="Proteomes" id="UP000236621">
    <property type="component" value="Unassembled WGS sequence"/>
</dbReference>
<feature type="region of interest" description="Disordered" evidence="3">
    <location>
        <begin position="279"/>
        <end position="301"/>
    </location>
</feature>
<evidence type="ECO:0000256" key="3">
    <source>
        <dbReference type="SAM" id="MobiDB-lite"/>
    </source>
</evidence>
<dbReference type="GO" id="GO:0000398">
    <property type="term" value="P:mRNA splicing, via spliceosome"/>
    <property type="evidence" value="ECO:0007669"/>
    <property type="project" value="TreeGrafter"/>
</dbReference>
<evidence type="ECO:0000313" key="5">
    <source>
        <dbReference type="EMBL" id="PNY28666.1"/>
    </source>
</evidence>
<feature type="compositionally biased region" description="Pro residues" evidence="3">
    <location>
        <begin position="225"/>
        <end position="236"/>
    </location>
</feature>
<dbReference type="GO" id="GO:0061574">
    <property type="term" value="C:ASAP complex"/>
    <property type="evidence" value="ECO:0007669"/>
    <property type="project" value="TreeGrafter"/>
</dbReference>
<feature type="region of interest" description="Disordered" evidence="3">
    <location>
        <begin position="1"/>
        <end position="80"/>
    </location>
</feature>
<dbReference type="PANTHER" id="PTHR15481:SF0">
    <property type="entry name" value="LD23870P-RELATED"/>
    <property type="match status" value="1"/>
</dbReference>
<accession>A0A2K3QM93</accession>
<dbReference type="InterPro" id="IPR000504">
    <property type="entry name" value="RRM_dom"/>
</dbReference>
<proteinExistence type="predicted"/>
<keyword evidence="1 2" id="KW-0694">RNA-binding</keyword>
<feature type="region of interest" description="Disordered" evidence="3">
    <location>
        <begin position="170"/>
        <end position="256"/>
    </location>
</feature>
<evidence type="ECO:0000256" key="1">
    <source>
        <dbReference type="ARBA" id="ARBA00022884"/>
    </source>
</evidence>
<feature type="compositionally biased region" description="Gly residues" evidence="3">
    <location>
        <begin position="194"/>
        <end position="211"/>
    </location>
</feature>
<dbReference type="SUPFAM" id="SSF54928">
    <property type="entry name" value="RNA-binding domain, RBD"/>
    <property type="match status" value="1"/>
</dbReference>
<dbReference type="GO" id="GO:0003723">
    <property type="term" value="F:RNA binding"/>
    <property type="evidence" value="ECO:0007669"/>
    <property type="project" value="UniProtKB-UniRule"/>
</dbReference>
<dbReference type="Gene3D" id="3.30.70.330">
    <property type="match status" value="1"/>
</dbReference>
<dbReference type="SMART" id="SM00360">
    <property type="entry name" value="RRM"/>
    <property type="match status" value="1"/>
</dbReference>
<gene>
    <name evidence="5" type="ORF">TCAP_01400</name>
</gene>
<dbReference type="InterPro" id="IPR035979">
    <property type="entry name" value="RBD_domain_sf"/>
</dbReference>
<dbReference type="AlphaFoldDB" id="A0A2K3QM93"/>
<dbReference type="OrthoDB" id="252020at2759"/>
<dbReference type="PROSITE" id="PS50102">
    <property type="entry name" value="RRM"/>
    <property type="match status" value="1"/>
</dbReference>